<evidence type="ECO:0000313" key="1">
    <source>
        <dbReference type="EMBL" id="KAK8844268.1"/>
    </source>
</evidence>
<name>A0ABR2HED2_9EUKA</name>
<accession>A0ABR2HED2</accession>
<proteinExistence type="predicted"/>
<dbReference type="Proteomes" id="UP001470230">
    <property type="component" value="Unassembled WGS sequence"/>
</dbReference>
<comment type="caution">
    <text evidence="1">The sequence shown here is derived from an EMBL/GenBank/DDBJ whole genome shotgun (WGS) entry which is preliminary data.</text>
</comment>
<protein>
    <submittedName>
        <fullName evidence="1">Uncharacterized protein</fullName>
    </submittedName>
</protein>
<dbReference type="EMBL" id="JAPFFF010000033">
    <property type="protein sequence ID" value="KAK8844268.1"/>
    <property type="molecule type" value="Genomic_DNA"/>
</dbReference>
<evidence type="ECO:0000313" key="2">
    <source>
        <dbReference type="Proteomes" id="UP001470230"/>
    </source>
</evidence>
<keyword evidence="2" id="KW-1185">Reference proteome</keyword>
<reference evidence="1 2" key="1">
    <citation type="submission" date="2024-04" db="EMBL/GenBank/DDBJ databases">
        <title>Tritrichomonas musculus Genome.</title>
        <authorList>
            <person name="Alves-Ferreira E."/>
            <person name="Grigg M."/>
            <person name="Lorenzi H."/>
            <person name="Galac M."/>
        </authorList>
    </citation>
    <scope>NUCLEOTIDE SEQUENCE [LARGE SCALE GENOMIC DNA]</scope>
    <source>
        <strain evidence="1 2">EAF2021</strain>
    </source>
</reference>
<organism evidence="1 2">
    <name type="scientific">Tritrichomonas musculus</name>
    <dbReference type="NCBI Taxonomy" id="1915356"/>
    <lineage>
        <taxon>Eukaryota</taxon>
        <taxon>Metamonada</taxon>
        <taxon>Parabasalia</taxon>
        <taxon>Tritrichomonadida</taxon>
        <taxon>Tritrichomonadidae</taxon>
        <taxon>Tritrichomonas</taxon>
    </lineage>
</organism>
<sequence length="133" mass="14644">MAFGEFAKKMAGKIGEKISTGWKNLKTWGRETANKIGNTFNKAGKVLDQINDFGQNVADFTRNNLPGVTGTIDKFIPGGGKVIDKIGQQIVEGSEHLNNFNNNFHRVNNTVQEIASKIPYESSTATQKWTKLA</sequence>
<gene>
    <name evidence="1" type="ORF">M9Y10_024479</name>
</gene>